<evidence type="ECO:0000313" key="2">
    <source>
        <dbReference type="EnsemblPlants" id="TuG1812G0300003227.01.T01.cds265773"/>
    </source>
</evidence>
<name>A0A8R7TXV0_TRIUA</name>
<keyword evidence="1" id="KW-1133">Transmembrane helix</keyword>
<dbReference type="Proteomes" id="UP000015106">
    <property type="component" value="Chromosome 3"/>
</dbReference>
<keyword evidence="3" id="KW-1185">Reference proteome</keyword>
<sequence length="98" mass="11758">MYFIWKLRFCASNEKLIFMHACRYPYLVRSPQYQNVKLLLLQWCKRVAFWQVFYIVIFCFSVGLFPRLGYPSRPVGCISSWVPFYSCSLPLPNHLSNY</sequence>
<reference evidence="3" key="1">
    <citation type="journal article" date="2013" name="Nature">
        <title>Draft genome of the wheat A-genome progenitor Triticum urartu.</title>
        <authorList>
            <person name="Ling H.Q."/>
            <person name="Zhao S."/>
            <person name="Liu D."/>
            <person name="Wang J."/>
            <person name="Sun H."/>
            <person name="Zhang C."/>
            <person name="Fan H."/>
            <person name="Li D."/>
            <person name="Dong L."/>
            <person name="Tao Y."/>
            <person name="Gao C."/>
            <person name="Wu H."/>
            <person name="Li Y."/>
            <person name="Cui Y."/>
            <person name="Guo X."/>
            <person name="Zheng S."/>
            <person name="Wang B."/>
            <person name="Yu K."/>
            <person name="Liang Q."/>
            <person name="Yang W."/>
            <person name="Lou X."/>
            <person name="Chen J."/>
            <person name="Feng M."/>
            <person name="Jian J."/>
            <person name="Zhang X."/>
            <person name="Luo G."/>
            <person name="Jiang Y."/>
            <person name="Liu J."/>
            <person name="Wang Z."/>
            <person name="Sha Y."/>
            <person name="Zhang B."/>
            <person name="Wu H."/>
            <person name="Tang D."/>
            <person name="Shen Q."/>
            <person name="Xue P."/>
            <person name="Zou S."/>
            <person name="Wang X."/>
            <person name="Liu X."/>
            <person name="Wang F."/>
            <person name="Yang Y."/>
            <person name="An X."/>
            <person name="Dong Z."/>
            <person name="Zhang K."/>
            <person name="Zhang X."/>
            <person name="Luo M.C."/>
            <person name="Dvorak J."/>
            <person name="Tong Y."/>
            <person name="Wang J."/>
            <person name="Yang H."/>
            <person name="Li Z."/>
            <person name="Wang D."/>
            <person name="Zhang A."/>
            <person name="Wang J."/>
        </authorList>
    </citation>
    <scope>NUCLEOTIDE SEQUENCE</scope>
    <source>
        <strain evidence="3">cv. G1812</strain>
    </source>
</reference>
<feature type="transmembrane region" description="Helical" evidence="1">
    <location>
        <begin position="47"/>
        <end position="65"/>
    </location>
</feature>
<evidence type="ECO:0000256" key="1">
    <source>
        <dbReference type="SAM" id="Phobius"/>
    </source>
</evidence>
<keyword evidence="1" id="KW-0472">Membrane</keyword>
<reference evidence="2" key="2">
    <citation type="submission" date="2018-03" db="EMBL/GenBank/DDBJ databases">
        <title>The Triticum urartu genome reveals the dynamic nature of wheat genome evolution.</title>
        <authorList>
            <person name="Ling H."/>
            <person name="Ma B."/>
            <person name="Shi X."/>
            <person name="Liu H."/>
            <person name="Dong L."/>
            <person name="Sun H."/>
            <person name="Cao Y."/>
            <person name="Gao Q."/>
            <person name="Zheng S."/>
            <person name="Li Y."/>
            <person name="Yu Y."/>
            <person name="Du H."/>
            <person name="Qi M."/>
            <person name="Li Y."/>
            <person name="Yu H."/>
            <person name="Cui Y."/>
            <person name="Wang N."/>
            <person name="Chen C."/>
            <person name="Wu H."/>
            <person name="Zhao Y."/>
            <person name="Zhang J."/>
            <person name="Li Y."/>
            <person name="Zhou W."/>
            <person name="Zhang B."/>
            <person name="Hu W."/>
            <person name="Eijk M."/>
            <person name="Tang J."/>
            <person name="Witsenboer H."/>
            <person name="Zhao S."/>
            <person name="Li Z."/>
            <person name="Zhang A."/>
            <person name="Wang D."/>
            <person name="Liang C."/>
        </authorList>
    </citation>
    <scope>NUCLEOTIDE SEQUENCE [LARGE SCALE GENOMIC DNA]</scope>
    <source>
        <strain evidence="2">cv. G1812</strain>
    </source>
</reference>
<dbReference type="EnsemblPlants" id="TuG1812G0300003227.01.T01">
    <property type="protein sequence ID" value="TuG1812G0300003227.01.T01.cds265773"/>
    <property type="gene ID" value="TuG1812G0300003227.01"/>
</dbReference>
<protein>
    <submittedName>
        <fullName evidence="2">Uncharacterized protein</fullName>
    </submittedName>
</protein>
<organism evidence="2 3">
    <name type="scientific">Triticum urartu</name>
    <name type="common">Red wild einkorn</name>
    <name type="synonym">Crithodium urartu</name>
    <dbReference type="NCBI Taxonomy" id="4572"/>
    <lineage>
        <taxon>Eukaryota</taxon>
        <taxon>Viridiplantae</taxon>
        <taxon>Streptophyta</taxon>
        <taxon>Embryophyta</taxon>
        <taxon>Tracheophyta</taxon>
        <taxon>Spermatophyta</taxon>
        <taxon>Magnoliopsida</taxon>
        <taxon>Liliopsida</taxon>
        <taxon>Poales</taxon>
        <taxon>Poaceae</taxon>
        <taxon>BOP clade</taxon>
        <taxon>Pooideae</taxon>
        <taxon>Triticodae</taxon>
        <taxon>Triticeae</taxon>
        <taxon>Triticinae</taxon>
        <taxon>Triticum</taxon>
    </lineage>
</organism>
<gene>
    <name evidence="2" type="primary">LOC125548566</name>
</gene>
<proteinExistence type="predicted"/>
<dbReference type="AlphaFoldDB" id="A0A8R7TXV0"/>
<keyword evidence="1" id="KW-0812">Transmembrane</keyword>
<dbReference type="Gramene" id="TuG1812G0300003227.01.T01">
    <property type="protein sequence ID" value="TuG1812G0300003227.01.T01.cds265773"/>
    <property type="gene ID" value="TuG1812G0300003227.01"/>
</dbReference>
<accession>A0A8R7TXV0</accession>
<evidence type="ECO:0000313" key="3">
    <source>
        <dbReference type="Proteomes" id="UP000015106"/>
    </source>
</evidence>
<reference evidence="2" key="3">
    <citation type="submission" date="2022-06" db="UniProtKB">
        <authorList>
            <consortium name="EnsemblPlants"/>
        </authorList>
    </citation>
    <scope>IDENTIFICATION</scope>
</reference>